<organism evidence="10 11">
    <name type="scientific">Glarea lozoyensis (strain ATCC 20868 / MF5171)</name>
    <dbReference type="NCBI Taxonomy" id="1116229"/>
    <lineage>
        <taxon>Eukaryota</taxon>
        <taxon>Fungi</taxon>
        <taxon>Dikarya</taxon>
        <taxon>Ascomycota</taxon>
        <taxon>Pezizomycotina</taxon>
        <taxon>Leotiomycetes</taxon>
        <taxon>Helotiales</taxon>
        <taxon>Helotiaceae</taxon>
        <taxon>Glarea</taxon>
    </lineage>
</organism>
<feature type="region of interest" description="Disordered" evidence="9">
    <location>
        <begin position="319"/>
        <end position="361"/>
    </location>
</feature>
<evidence type="ECO:0000256" key="2">
    <source>
        <dbReference type="ARBA" id="ARBA00010741"/>
    </source>
</evidence>
<dbReference type="PANTHER" id="PTHR28184:SF1">
    <property type="entry name" value="LARGE RIBOSOMAL SUBUNIT PROTEIN ML67"/>
    <property type="match status" value="1"/>
</dbReference>
<dbReference type="EMBL" id="KE145353">
    <property type="protein sequence ID" value="EPE36134.1"/>
    <property type="molecule type" value="Genomic_DNA"/>
</dbReference>
<protein>
    <recommendedName>
        <fullName evidence="8">Large ribosomal subunit protein mL67</fullName>
    </recommendedName>
</protein>
<dbReference type="GO" id="GO:1990904">
    <property type="term" value="C:ribonucleoprotein complex"/>
    <property type="evidence" value="ECO:0007669"/>
    <property type="project" value="UniProtKB-KW"/>
</dbReference>
<accession>S3DG75</accession>
<evidence type="ECO:0000256" key="4">
    <source>
        <dbReference type="ARBA" id="ARBA00023015"/>
    </source>
</evidence>
<dbReference type="OrthoDB" id="5333655at2759"/>
<dbReference type="GO" id="GO:0005840">
    <property type="term" value="C:ribosome"/>
    <property type="evidence" value="ECO:0007669"/>
    <property type="project" value="UniProtKB-KW"/>
</dbReference>
<feature type="compositionally biased region" description="Basic and acidic residues" evidence="9">
    <location>
        <begin position="327"/>
        <end position="344"/>
    </location>
</feature>
<evidence type="ECO:0000256" key="7">
    <source>
        <dbReference type="ARBA" id="ARBA00023274"/>
    </source>
</evidence>
<feature type="region of interest" description="Disordered" evidence="9">
    <location>
        <begin position="40"/>
        <end position="70"/>
    </location>
</feature>
<dbReference type="GO" id="GO:0005739">
    <property type="term" value="C:mitochondrion"/>
    <property type="evidence" value="ECO:0007669"/>
    <property type="project" value="UniProtKB-SubCell"/>
</dbReference>
<dbReference type="AlphaFoldDB" id="S3DG75"/>
<keyword evidence="5" id="KW-0496">Mitochondrion</keyword>
<proteinExistence type="inferred from homology"/>
<comment type="subcellular location">
    <subcellularLocation>
        <location evidence="1">Mitochondrion</location>
    </subcellularLocation>
</comment>
<dbReference type="RefSeq" id="XP_008076952.1">
    <property type="nucleotide sequence ID" value="XM_008078761.1"/>
</dbReference>
<evidence type="ECO:0000256" key="8">
    <source>
        <dbReference type="ARBA" id="ARBA00035185"/>
    </source>
</evidence>
<dbReference type="GeneID" id="19464526"/>
<dbReference type="HOGENOM" id="CLU_700296_0_0_1"/>
<dbReference type="STRING" id="1116229.S3DG75"/>
<feature type="compositionally biased region" description="Polar residues" evidence="9">
    <location>
        <begin position="40"/>
        <end position="54"/>
    </location>
</feature>
<dbReference type="Pfam" id="PF12829">
    <property type="entry name" value="Mhr1"/>
    <property type="match status" value="1"/>
</dbReference>
<keyword evidence="7" id="KW-0687">Ribonucleoprotein</keyword>
<dbReference type="InterPro" id="IPR024629">
    <property type="entry name" value="Ribosomal_mL67"/>
</dbReference>
<keyword evidence="11" id="KW-1185">Reference proteome</keyword>
<evidence type="ECO:0000256" key="6">
    <source>
        <dbReference type="ARBA" id="ARBA00023163"/>
    </source>
</evidence>
<dbReference type="GO" id="GO:0003735">
    <property type="term" value="F:structural constituent of ribosome"/>
    <property type="evidence" value="ECO:0007669"/>
    <property type="project" value="TreeGrafter"/>
</dbReference>
<evidence type="ECO:0000313" key="11">
    <source>
        <dbReference type="Proteomes" id="UP000016922"/>
    </source>
</evidence>
<sequence length="394" mass="43788">MNIQSSSRIARRAILCIRGARHNATATTPPAANLTDVATTASPSEIPITSSELQPTPEAPAASKPVPEPTGERGQTIYVFRQVQWNQVVYSLQKSMKNNHALKQLPYNGKKTVPAALRKDLWTPLAAISFPTALHGRSAYQKLREYAKRHALEWEPHSLNVTSAGIPVPKQKRGRLLNDQKANSIADLASVLFKLSVENIRHYYPAPRPAIGNRLGLYDESQGAVVGVRWADIADANFAKSWSSNVVHNTLTSLYKNPFVGALWGSLKTPKKTASADEAEAEASETTISSREKWYKQYQSDQNKQKQLHRAKKVELKKAALSPTQKGLERQKALKAKERMQKKLEAKKRGKEAARSRPRGMDWTTFKATVVAKMKVQDVKTLEEAAKKPQVNEA</sequence>
<reference evidence="10 11" key="1">
    <citation type="journal article" date="2013" name="BMC Genomics">
        <title>Genomics-driven discovery of the pneumocandin biosynthetic gene cluster in the fungus Glarea lozoyensis.</title>
        <authorList>
            <person name="Chen L."/>
            <person name="Yue Q."/>
            <person name="Zhang X."/>
            <person name="Xiang M."/>
            <person name="Wang C."/>
            <person name="Li S."/>
            <person name="Che Y."/>
            <person name="Ortiz-Lopez F.J."/>
            <person name="Bills G.F."/>
            <person name="Liu X."/>
            <person name="An Z."/>
        </authorList>
    </citation>
    <scope>NUCLEOTIDE SEQUENCE [LARGE SCALE GENOMIC DNA]</scope>
    <source>
        <strain evidence="11">ATCC 20868 / MF5171</strain>
    </source>
</reference>
<keyword evidence="4" id="KW-0805">Transcription regulation</keyword>
<comment type="similarity">
    <text evidence="2">Belongs to the mitochondrion-specific ribosomal protein mL67 family.</text>
</comment>
<gene>
    <name evidence="10" type="ORF">GLAREA_05472</name>
</gene>
<evidence type="ECO:0000256" key="5">
    <source>
        <dbReference type="ARBA" id="ARBA00023128"/>
    </source>
</evidence>
<keyword evidence="3" id="KW-0689">Ribosomal protein</keyword>
<keyword evidence="6" id="KW-0804">Transcription</keyword>
<evidence type="ECO:0000256" key="1">
    <source>
        <dbReference type="ARBA" id="ARBA00004173"/>
    </source>
</evidence>
<name>S3DG75_GLAL2</name>
<dbReference type="KEGG" id="glz:GLAREA_05472"/>
<dbReference type="PANTHER" id="PTHR28184">
    <property type="entry name" value="MITOCHONDRIAL HOMOLOGOUS RECOMBINATION PROTEIN 1"/>
    <property type="match status" value="1"/>
</dbReference>
<evidence type="ECO:0000256" key="3">
    <source>
        <dbReference type="ARBA" id="ARBA00022980"/>
    </source>
</evidence>
<evidence type="ECO:0000256" key="9">
    <source>
        <dbReference type="SAM" id="MobiDB-lite"/>
    </source>
</evidence>
<dbReference type="Proteomes" id="UP000016922">
    <property type="component" value="Unassembled WGS sequence"/>
</dbReference>
<dbReference type="GO" id="GO:0000150">
    <property type="term" value="F:DNA strand exchange activity"/>
    <property type="evidence" value="ECO:0007669"/>
    <property type="project" value="InterPro"/>
</dbReference>
<evidence type="ECO:0000313" key="10">
    <source>
        <dbReference type="EMBL" id="EPE36134.1"/>
    </source>
</evidence>
<dbReference type="GO" id="GO:0003697">
    <property type="term" value="F:single-stranded DNA binding"/>
    <property type="evidence" value="ECO:0007669"/>
    <property type="project" value="InterPro"/>
</dbReference>
<dbReference type="eggNOG" id="ENOG502S5F1">
    <property type="taxonomic scope" value="Eukaryota"/>
</dbReference>
<dbReference type="OMA" id="VENIRHY"/>